<accession>A0A073JZ39</accession>
<keyword evidence="1" id="KW-0472">Membrane</keyword>
<proteinExistence type="predicted"/>
<keyword evidence="1" id="KW-1133">Transmembrane helix</keyword>
<feature type="transmembrane region" description="Helical" evidence="1">
    <location>
        <begin position="83"/>
        <end position="102"/>
    </location>
</feature>
<feature type="transmembrane region" description="Helical" evidence="1">
    <location>
        <begin position="7"/>
        <end position="23"/>
    </location>
</feature>
<dbReference type="AlphaFoldDB" id="A0A073JZ39"/>
<evidence type="ECO:0000256" key="1">
    <source>
        <dbReference type="SAM" id="Phobius"/>
    </source>
</evidence>
<organism evidence="3 4">
    <name type="scientific">Bacillus manliponensis</name>
    <dbReference type="NCBI Taxonomy" id="574376"/>
    <lineage>
        <taxon>Bacteria</taxon>
        <taxon>Bacillati</taxon>
        <taxon>Bacillota</taxon>
        <taxon>Bacilli</taxon>
        <taxon>Bacillales</taxon>
        <taxon>Bacillaceae</taxon>
        <taxon>Bacillus</taxon>
        <taxon>Bacillus cereus group</taxon>
    </lineage>
</organism>
<name>A0A073JZ39_9BACI</name>
<dbReference type="STRING" id="574376.BAMA_18030"/>
<feature type="transmembrane region" description="Helical" evidence="1">
    <location>
        <begin position="43"/>
        <end position="62"/>
    </location>
</feature>
<dbReference type="OrthoDB" id="2914658at2"/>
<dbReference type="Proteomes" id="UP000027822">
    <property type="component" value="Unassembled WGS sequence"/>
</dbReference>
<sequence length="197" mass="22895">MKAYKYIIFISSVMSIFAYPYLPDTIAIHWRVNGKADEFVNKQAVFMLPILLLFIHSIFLFAEQYIYKMQGDGKRMIRNMESIILLFLLYIHSILILIGVGVSLHFQSWLTAGIGLFLFLLSKCFKRIGAEETEPKMLRKIRLYSKYTFRVMAIAVIICLPLQNELSFYALITIMSCGAVIFMSCVLYEYILESYKT</sequence>
<dbReference type="PANTHER" id="PTHR37810">
    <property type="entry name" value="IMMUNITY PROTEIN SDPI"/>
    <property type="match status" value="1"/>
</dbReference>
<evidence type="ECO:0000313" key="4">
    <source>
        <dbReference type="Proteomes" id="UP000027822"/>
    </source>
</evidence>
<keyword evidence="4" id="KW-1185">Reference proteome</keyword>
<comment type="caution">
    <text evidence="3">The sequence shown here is derived from an EMBL/GenBank/DDBJ whole genome shotgun (WGS) entry which is preliminary data.</text>
</comment>
<dbReference type="EMBL" id="JOTN01000004">
    <property type="protein sequence ID" value="KEK20329.1"/>
    <property type="molecule type" value="Genomic_DNA"/>
</dbReference>
<dbReference type="RefSeq" id="WP_034637790.1">
    <property type="nucleotide sequence ID" value="NZ_CBCSJC010000004.1"/>
</dbReference>
<protein>
    <recommendedName>
        <fullName evidence="2">DUF1648 domain-containing protein</fullName>
    </recommendedName>
</protein>
<keyword evidence="1" id="KW-0812">Transmembrane</keyword>
<reference evidence="3 4" key="1">
    <citation type="submission" date="2014-06" db="EMBL/GenBank/DDBJ databases">
        <title>Draft genome sequence of Bacillus manliponensis JCM 15802 (MCCC 1A00708).</title>
        <authorList>
            <person name="Lai Q."/>
            <person name="Liu Y."/>
            <person name="Shao Z."/>
        </authorList>
    </citation>
    <scope>NUCLEOTIDE SEQUENCE [LARGE SCALE GENOMIC DNA]</scope>
    <source>
        <strain evidence="3 4">JCM 15802</strain>
    </source>
</reference>
<feature type="transmembrane region" description="Helical" evidence="1">
    <location>
        <begin position="169"/>
        <end position="191"/>
    </location>
</feature>
<feature type="domain" description="DUF1648" evidence="2">
    <location>
        <begin position="7"/>
        <end position="52"/>
    </location>
</feature>
<evidence type="ECO:0000313" key="3">
    <source>
        <dbReference type="EMBL" id="KEK20329.1"/>
    </source>
</evidence>
<dbReference type="InterPro" id="IPR012867">
    <property type="entry name" value="DUF1648"/>
</dbReference>
<dbReference type="GO" id="GO:0009636">
    <property type="term" value="P:response to toxic substance"/>
    <property type="evidence" value="ECO:0007669"/>
    <property type="project" value="TreeGrafter"/>
</dbReference>
<feature type="transmembrane region" description="Helical" evidence="1">
    <location>
        <begin position="147"/>
        <end position="163"/>
    </location>
</feature>
<feature type="transmembrane region" description="Helical" evidence="1">
    <location>
        <begin position="108"/>
        <end position="126"/>
    </location>
</feature>
<dbReference type="PANTHER" id="PTHR37810:SF5">
    <property type="entry name" value="IMMUNITY PROTEIN SDPI"/>
    <property type="match status" value="1"/>
</dbReference>
<dbReference type="Pfam" id="PF07853">
    <property type="entry name" value="DUF1648"/>
    <property type="match status" value="1"/>
</dbReference>
<gene>
    <name evidence="3" type="ORF">BAMA_18030</name>
</gene>
<evidence type="ECO:0000259" key="2">
    <source>
        <dbReference type="Pfam" id="PF07853"/>
    </source>
</evidence>